<evidence type="ECO:0000259" key="11">
    <source>
        <dbReference type="SMART" id="SM00984"/>
    </source>
</evidence>
<feature type="binding site" evidence="10">
    <location>
        <position position="262"/>
    </location>
    <ligand>
        <name>NAD(+)</name>
        <dbReference type="ChEBI" id="CHEBI:57540"/>
    </ligand>
</feature>
<evidence type="ECO:0000256" key="9">
    <source>
        <dbReference type="PIRSR" id="PIRSR500134-2"/>
    </source>
</evidence>
<evidence type="ECO:0000256" key="8">
    <source>
        <dbReference type="PIRSR" id="PIRSR500134-1"/>
    </source>
</evidence>
<feature type="binding site" evidence="9">
    <location>
        <position position="203"/>
    </location>
    <ligand>
        <name>substrate</name>
    </ligand>
</feature>
<feature type="domain" description="UDP-glucose/GDP-mannose dehydrogenase C-terminal" evidence="11">
    <location>
        <begin position="312"/>
        <end position="414"/>
    </location>
</feature>
<dbReference type="PANTHER" id="PTHR43750">
    <property type="entry name" value="UDP-GLUCOSE 6-DEHYDROGENASE TUAD"/>
    <property type="match status" value="1"/>
</dbReference>
<protein>
    <recommendedName>
        <fullName evidence="3 7">UDP-glucose 6-dehydrogenase</fullName>
        <ecNumber evidence="3 7">1.1.1.22</ecNumber>
    </recommendedName>
</protein>
<comment type="caution">
    <text evidence="12">The sequence shown here is derived from an EMBL/GenBank/DDBJ whole genome shotgun (WGS) entry which is preliminary data.</text>
</comment>
<dbReference type="PANTHER" id="PTHR43750:SF3">
    <property type="entry name" value="UDP-GLUCOSE 6-DEHYDROGENASE TUAD"/>
    <property type="match status" value="1"/>
</dbReference>
<dbReference type="GO" id="GO:0006065">
    <property type="term" value="P:UDP-glucuronate biosynthetic process"/>
    <property type="evidence" value="ECO:0007669"/>
    <property type="project" value="UniProtKB-UniPathway"/>
</dbReference>
<gene>
    <name evidence="12" type="ORF">A2561_02625</name>
</gene>
<feature type="binding site" evidence="9">
    <location>
        <begin position="151"/>
        <end position="154"/>
    </location>
    <ligand>
        <name>substrate</name>
    </ligand>
</feature>
<evidence type="ECO:0000256" key="7">
    <source>
        <dbReference type="PIRNR" id="PIRNR000124"/>
    </source>
</evidence>
<comment type="pathway">
    <text evidence="1">Nucleotide-sugar biosynthesis; UDP-alpha-D-glucuronate biosynthesis; UDP-alpha-D-glucuronate from UDP-alpha-D-glucose: step 1/1.</text>
</comment>
<feature type="binding site" evidence="10">
    <location>
        <position position="154"/>
    </location>
    <ligand>
        <name>NAD(+)</name>
        <dbReference type="ChEBI" id="CHEBI:57540"/>
    </ligand>
</feature>
<evidence type="ECO:0000313" key="13">
    <source>
        <dbReference type="Proteomes" id="UP000178935"/>
    </source>
</evidence>
<dbReference type="PIRSF" id="PIRSF000124">
    <property type="entry name" value="UDPglc_GDPman_dh"/>
    <property type="match status" value="1"/>
</dbReference>
<evidence type="ECO:0000256" key="2">
    <source>
        <dbReference type="ARBA" id="ARBA00006601"/>
    </source>
</evidence>
<dbReference type="EC" id="1.1.1.22" evidence="3 7"/>
<feature type="binding site" evidence="10">
    <location>
        <position position="120"/>
    </location>
    <ligand>
        <name>NAD(+)</name>
        <dbReference type="ChEBI" id="CHEBI:57540"/>
    </ligand>
</feature>
<feature type="binding site" evidence="10">
    <location>
        <position position="85"/>
    </location>
    <ligand>
        <name>NAD(+)</name>
        <dbReference type="ChEBI" id="CHEBI:57540"/>
    </ligand>
</feature>
<dbReference type="InterPro" id="IPR014026">
    <property type="entry name" value="UDP-Glc/GDP-Man_DH_dimer"/>
</dbReference>
<feature type="binding site" evidence="9">
    <location>
        <position position="256"/>
    </location>
    <ligand>
        <name>substrate</name>
    </ligand>
</feature>
<sequence length="429" mass="48360">MKKICVIGTGYVGLASGVCLAEIGHSVICVDNNKEKIDQLKKVICPIYEPGLEKLMAKNKKRLYFTTDIKDAVLKSDIIFIAVHTPTREDGETDLQFVENVSKEIALVIDKYKVIVSKSTMPVKTGQKIKEIISKFCKKGVEFDVVSNPEFLKEGTAIDDFLRPDRIVIGVESKKAEKIMRSIYSPIKAPLIFTSIESAEIIKHSCNAFLATKISFINTIANICEKNNANVEEVALAMGLDKRIGKHFLKAGIGFGGSCFPKDVSAFINVAEKSGYDFDLLREVKKINKQQRYNFIETVKDKILGFKNKKIAVLGLSFKPDTDDMREAPSIDIISSFLDSGAEVRVFDPVAIENAKKIFKDKIYYAKDIYDVANGCDVLIILTEWQEFYKMNLKRIKKLLKKPIIIDGRNIFEPKKMEKLGFKYYSIGR</sequence>
<organism evidence="12 13">
    <name type="scientific">Candidatus Staskawiczbacteria bacterium RIFOXYD1_FULL_32_13</name>
    <dbReference type="NCBI Taxonomy" id="1802234"/>
    <lineage>
        <taxon>Bacteria</taxon>
        <taxon>Candidatus Staskawicziibacteriota</taxon>
    </lineage>
</organism>
<dbReference type="NCBIfam" id="TIGR03026">
    <property type="entry name" value="NDP-sugDHase"/>
    <property type="match status" value="1"/>
</dbReference>
<dbReference type="InterPro" id="IPR014027">
    <property type="entry name" value="UDP-Glc/GDP-Man_DH_C"/>
</dbReference>
<dbReference type="Pfam" id="PF03720">
    <property type="entry name" value="UDPG_MGDP_dh_C"/>
    <property type="match status" value="1"/>
</dbReference>
<dbReference type="SMART" id="SM00984">
    <property type="entry name" value="UDPG_MGDP_dh_C"/>
    <property type="match status" value="1"/>
</dbReference>
<name>A0A1G2JQE1_9BACT</name>
<dbReference type="AlphaFoldDB" id="A0A1G2JQE1"/>
<dbReference type="InterPro" id="IPR036291">
    <property type="entry name" value="NAD(P)-bd_dom_sf"/>
</dbReference>
<evidence type="ECO:0000256" key="5">
    <source>
        <dbReference type="ARBA" id="ARBA00023027"/>
    </source>
</evidence>
<feature type="binding site" evidence="10">
    <location>
        <position position="31"/>
    </location>
    <ligand>
        <name>NAD(+)</name>
        <dbReference type="ChEBI" id="CHEBI:57540"/>
    </ligand>
</feature>
<feature type="active site" description="Nucleophile" evidence="8">
    <location>
        <position position="259"/>
    </location>
</feature>
<evidence type="ECO:0000256" key="3">
    <source>
        <dbReference type="ARBA" id="ARBA00012954"/>
    </source>
</evidence>
<dbReference type="InterPro" id="IPR028357">
    <property type="entry name" value="UDPglc_DH_bac"/>
</dbReference>
<reference evidence="12 13" key="1">
    <citation type="journal article" date="2016" name="Nat. Commun.">
        <title>Thousands of microbial genomes shed light on interconnected biogeochemical processes in an aquifer system.</title>
        <authorList>
            <person name="Anantharaman K."/>
            <person name="Brown C.T."/>
            <person name="Hug L.A."/>
            <person name="Sharon I."/>
            <person name="Castelle C.J."/>
            <person name="Probst A.J."/>
            <person name="Thomas B.C."/>
            <person name="Singh A."/>
            <person name="Wilkins M.J."/>
            <person name="Karaoz U."/>
            <person name="Brodie E.L."/>
            <person name="Williams K.H."/>
            <person name="Hubbard S.S."/>
            <person name="Banfield J.F."/>
        </authorList>
    </citation>
    <scope>NUCLEOTIDE SEQUENCE [LARGE SCALE GENOMIC DNA]</scope>
</reference>
<evidence type="ECO:0000256" key="1">
    <source>
        <dbReference type="ARBA" id="ARBA00004701"/>
    </source>
</evidence>
<dbReference type="PIRSF" id="PIRSF500134">
    <property type="entry name" value="UDPglc_DH_bac"/>
    <property type="match status" value="1"/>
</dbReference>
<evidence type="ECO:0000256" key="6">
    <source>
        <dbReference type="ARBA" id="ARBA00047473"/>
    </source>
</evidence>
<dbReference type="EMBL" id="MHPU01000008">
    <property type="protein sequence ID" value="OGZ89302.1"/>
    <property type="molecule type" value="Genomic_DNA"/>
</dbReference>
<accession>A0A1G2JQE1</accession>
<keyword evidence="5 7" id="KW-0520">NAD</keyword>
<dbReference type="InterPro" id="IPR008927">
    <property type="entry name" value="6-PGluconate_DH-like_C_sf"/>
</dbReference>
<dbReference type="GO" id="GO:0051287">
    <property type="term" value="F:NAD binding"/>
    <property type="evidence" value="ECO:0007669"/>
    <property type="project" value="InterPro"/>
</dbReference>
<feature type="binding site" evidence="10">
    <location>
        <position position="326"/>
    </location>
    <ligand>
        <name>NAD(+)</name>
        <dbReference type="ChEBI" id="CHEBI:57540"/>
    </ligand>
</feature>
<keyword evidence="4 7" id="KW-0560">Oxidoreductase</keyword>
<dbReference type="InterPro" id="IPR001732">
    <property type="entry name" value="UDP-Glc/GDP-Man_DH_N"/>
</dbReference>
<evidence type="ECO:0000256" key="4">
    <source>
        <dbReference type="ARBA" id="ARBA00023002"/>
    </source>
</evidence>
<dbReference type="UniPathway" id="UPA00038">
    <property type="reaction ID" value="UER00491"/>
</dbReference>
<dbReference type="Gene3D" id="3.40.50.720">
    <property type="entry name" value="NAD(P)-binding Rossmann-like Domain"/>
    <property type="match status" value="2"/>
</dbReference>
<feature type="binding site" evidence="9">
    <location>
        <begin position="248"/>
        <end position="252"/>
    </location>
    <ligand>
        <name>substrate</name>
    </ligand>
</feature>
<dbReference type="GO" id="GO:0000271">
    <property type="term" value="P:polysaccharide biosynthetic process"/>
    <property type="evidence" value="ECO:0007669"/>
    <property type="project" value="InterPro"/>
</dbReference>
<dbReference type="InterPro" id="IPR036220">
    <property type="entry name" value="UDP-Glc/GDP-Man_DH_C_sf"/>
</dbReference>
<feature type="binding site" evidence="10">
    <location>
        <position position="36"/>
    </location>
    <ligand>
        <name>NAD(+)</name>
        <dbReference type="ChEBI" id="CHEBI:57540"/>
    </ligand>
</feature>
<dbReference type="Gene3D" id="1.20.5.100">
    <property type="entry name" value="Cytochrome c1, transmembrane anchor, C-terminal"/>
    <property type="match status" value="1"/>
</dbReference>
<dbReference type="SUPFAM" id="SSF51735">
    <property type="entry name" value="NAD(P)-binding Rossmann-fold domains"/>
    <property type="match status" value="1"/>
</dbReference>
<comment type="similarity">
    <text evidence="2 7">Belongs to the UDP-glucose/GDP-mannose dehydrogenase family.</text>
</comment>
<dbReference type="Pfam" id="PF03721">
    <property type="entry name" value="UDPG_MGDP_dh_N"/>
    <property type="match status" value="1"/>
</dbReference>
<dbReference type="InterPro" id="IPR017476">
    <property type="entry name" value="UDP-Glc/GDP-Man"/>
</dbReference>
<dbReference type="SUPFAM" id="SSF52413">
    <property type="entry name" value="UDP-glucose/GDP-mannose dehydrogenase C-terminal domain"/>
    <property type="match status" value="1"/>
</dbReference>
<feature type="binding site" evidence="9">
    <location>
        <position position="319"/>
    </location>
    <ligand>
        <name>substrate</name>
    </ligand>
</feature>
<dbReference type="Proteomes" id="UP000178935">
    <property type="component" value="Unassembled WGS sequence"/>
</dbReference>
<proteinExistence type="inferred from homology"/>
<evidence type="ECO:0000256" key="10">
    <source>
        <dbReference type="PIRSR" id="PIRSR500134-3"/>
    </source>
</evidence>
<dbReference type="GO" id="GO:0003979">
    <property type="term" value="F:UDP-glucose 6-dehydrogenase activity"/>
    <property type="evidence" value="ECO:0007669"/>
    <property type="project" value="UniProtKB-EC"/>
</dbReference>
<comment type="catalytic activity">
    <reaction evidence="6 7">
        <text>UDP-alpha-D-glucose + 2 NAD(+) + H2O = UDP-alpha-D-glucuronate + 2 NADH + 3 H(+)</text>
        <dbReference type="Rhea" id="RHEA:23596"/>
        <dbReference type="ChEBI" id="CHEBI:15377"/>
        <dbReference type="ChEBI" id="CHEBI:15378"/>
        <dbReference type="ChEBI" id="CHEBI:57540"/>
        <dbReference type="ChEBI" id="CHEBI:57945"/>
        <dbReference type="ChEBI" id="CHEBI:58052"/>
        <dbReference type="ChEBI" id="CHEBI:58885"/>
        <dbReference type="EC" id="1.1.1.22"/>
    </reaction>
</comment>
<dbReference type="SUPFAM" id="SSF48179">
    <property type="entry name" value="6-phosphogluconate dehydrogenase C-terminal domain-like"/>
    <property type="match status" value="1"/>
</dbReference>
<dbReference type="Pfam" id="PF00984">
    <property type="entry name" value="UDPG_MGDP_dh"/>
    <property type="match status" value="1"/>
</dbReference>
<evidence type="ECO:0000313" key="12">
    <source>
        <dbReference type="EMBL" id="OGZ89302.1"/>
    </source>
</evidence>